<dbReference type="HOGENOM" id="CLU_2198524_0_0_1"/>
<keyword evidence="2" id="KW-1185">Reference proteome</keyword>
<sequence length="108" mass="11804">MSQNIDVLLLNVVASIEYIRALTTNNNLPAAYHIRKMTKVYYCVVGGAVGPNTALREKYIPSHATALPLKIYGLGIGNDFLLLIESACNTLRRRTNSSFSTTCSLPSV</sequence>
<organism evidence="1 2">
    <name type="scientific">Scleroderma citrinum Foug A</name>
    <dbReference type="NCBI Taxonomy" id="1036808"/>
    <lineage>
        <taxon>Eukaryota</taxon>
        <taxon>Fungi</taxon>
        <taxon>Dikarya</taxon>
        <taxon>Basidiomycota</taxon>
        <taxon>Agaricomycotina</taxon>
        <taxon>Agaricomycetes</taxon>
        <taxon>Agaricomycetidae</taxon>
        <taxon>Boletales</taxon>
        <taxon>Sclerodermatineae</taxon>
        <taxon>Sclerodermataceae</taxon>
        <taxon>Scleroderma</taxon>
    </lineage>
</organism>
<dbReference type="AlphaFoldDB" id="A0A0C3DLT9"/>
<protein>
    <submittedName>
        <fullName evidence="1">Uncharacterized protein</fullName>
    </submittedName>
</protein>
<name>A0A0C3DLT9_9AGAM</name>
<dbReference type="Proteomes" id="UP000053989">
    <property type="component" value="Unassembled WGS sequence"/>
</dbReference>
<dbReference type="EMBL" id="KN822104">
    <property type="protein sequence ID" value="KIM57209.1"/>
    <property type="molecule type" value="Genomic_DNA"/>
</dbReference>
<evidence type="ECO:0000313" key="1">
    <source>
        <dbReference type="EMBL" id="KIM57209.1"/>
    </source>
</evidence>
<accession>A0A0C3DLT9</accession>
<reference evidence="1 2" key="1">
    <citation type="submission" date="2014-04" db="EMBL/GenBank/DDBJ databases">
        <authorList>
            <consortium name="DOE Joint Genome Institute"/>
            <person name="Kuo A."/>
            <person name="Kohler A."/>
            <person name="Nagy L.G."/>
            <person name="Floudas D."/>
            <person name="Copeland A."/>
            <person name="Barry K.W."/>
            <person name="Cichocki N."/>
            <person name="Veneault-Fourrey C."/>
            <person name="LaButti K."/>
            <person name="Lindquist E.A."/>
            <person name="Lipzen A."/>
            <person name="Lundell T."/>
            <person name="Morin E."/>
            <person name="Murat C."/>
            <person name="Sun H."/>
            <person name="Tunlid A."/>
            <person name="Henrissat B."/>
            <person name="Grigoriev I.V."/>
            <person name="Hibbett D.S."/>
            <person name="Martin F."/>
            <person name="Nordberg H.P."/>
            <person name="Cantor M.N."/>
            <person name="Hua S.X."/>
        </authorList>
    </citation>
    <scope>NUCLEOTIDE SEQUENCE [LARGE SCALE GENOMIC DNA]</scope>
    <source>
        <strain evidence="1 2">Foug A</strain>
    </source>
</reference>
<reference evidence="2" key="2">
    <citation type="submission" date="2015-01" db="EMBL/GenBank/DDBJ databases">
        <title>Evolutionary Origins and Diversification of the Mycorrhizal Mutualists.</title>
        <authorList>
            <consortium name="DOE Joint Genome Institute"/>
            <consortium name="Mycorrhizal Genomics Consortium"/>
            <person name="Kohler A."/>
            <person name="Kuo A."/>
            <person name="Nagy L.G."/>
            <person name="Floudas D."/>
            <person name="Copeland A."/>
            <person name="Barry K.W."/>
            <person name="Cichocki N."/>
            <person name="Veneault-Fourrey C."/>
            <person name="LaButti K."/>
            <person name="Lindquist E.A."/>
            <person name="Lipzen A."/>
            <person name="Lundell T."/>
            <person name="Morin E."/>
            <person name="Murat C."/>
            <person name="Riley R."/>
            <person name="Ohm R."/>
            <person name="Sun H."/>
            <person name="Tunlid A."/>
            <person name="Henrissat B."/>
            <person name="Grigoriev I.V."/>
            <person name="Hibbett D.S."/>
            <person name="Martin F."/>
        </authorList>
    </citation>
    <scope>NUCLEOTIDE SEQUENCE [LARGE SCALE GENOMIC DNA]</scope>
    <source>
        <strain evidence="2">Foug A</strain>
    </source>
</reference>
<proteinExistence type="predicted"/>
<gene>
    <name evidence="1" type="ORF">SCLCIDRAFT_1219669</name>
</gene>
<evidence type="ECO:0000313" key="2">
    <source>
        <dbReference type="Proteomes" id="UP000053989"/>
    </source>
</evidence>
<dbReference type="InParanoid" id="A0A0C3DLT9"/>